<feature type="compositionally biased region" description="Basic and acidic residues" evidence="5">
    <location>
        <begin position="49"/>
        <end position="67"/>
    </location>
</feature>
<evidence type="ECO:0000256" key="3">
    <source>
        <dbReference type="ARBA" id="ARBA00022989"/>
    </source>
</evidence>
<feature type="region of interest" description="Disordered" evidence="5">
    <location>
        <begin position="1"/>
        <end position="91"/>
    </location>
</feature>
<dbReference type="CDD" id="cd13220">
    <property type="entry name" value="PH-GRAM_GRAMDC"/>
    <property type="match status" value="1"/>
</dbReference>
<feature type="region of interest" description="Disordered" evidence="5">
    <location>
        <begin position="311"/>
        <end position="359"/>
    </location>
</feature>
<dbReference type="Gene3D" id="2.30.29.30">
    <property type="entry name" value="Pleckstrin-homology domain (PH domain)/Phosphotyrosine-binding domain (PTB)"/>
    <property type="match status" value="1"/>
</dbReference>
<feature type="domain" description="VASt" evidence="6">
    <location>
        <begin position="364"/>
        <end position="535"/>
    </location>
</feature>
<evidence type="ECO:0000256" key="1">
    <source>
        <dbReference type="ARBA" id="ARBA00004167"/>
    </source>
</evidence>
<evidence type="ECO:0000256" key="4">
    <source>
        <dbReference type="ARBA" id="ARBA00023136"/>
    </source>
</evidence>
<gene>
    <name evidence="7" type="ORF">WJX84_002729</name>
</gene>
<sequence length="724" mass="79785">MALSSTEPSLRVDEPLQNYQLDHTQQHHTESFTFDQANGAPHPGPVRAGRIDEGNLPHGQPELERQSQDVSPASSMGGSFTGGQEGREEGYSSRAQRKLDELRNLFKLPSDETALDDFRCAIKRRILHQGHLYVFERHVCFHSNVFGYVRSTVMPLKDVTAVKKQKSLGLPNSLEITCDGKSSFFTSFLSREDAYRLIIGAWQQTNPNAREYLDRQSAGDSSRRGTAPGDLESTEQVTREPSETSDVSTHSREGRRYLMKTATGTHLHPVHKGETTHLSGYNTQHNLLPASEGDPRDPMQRTTMLTTPQGGMSAVHAAGLTPDEGGASNEGGGPPLSSGSDSEYGEDGDLDFAEDTPAPAIPNDWTKLVEGDLKCSSRSFYQRFLSDEVRFYPKWHEARGDTKVIMQKWGKHPHHGRVRDLQFVVKIKGYGMGPSQAVCHQVQRVRMYKGDHLVFETSQVMDDIPYGDRFKVEARWDIVNLSSDTCQVTTRVSVPWSKAPMGLIKRQVEKGVTESCKESHKDWMDKAETTLAEEPSSAASPRSTRPPSPQQSSKQLQARQGRGRRMGASEAGSASTGRKNTPSPFKSSASPEVSDAPRPGVRSGDGDRLQRRSMSRKASTRTPPAEATTLIFGYTQQQCLLTFLALMILLQLWSIIVLHSRGRGGAGARELGPRFDELLKAVQHSSGAGGTIQQLQAAVATLQSRVDSLTTDLAKLAFQCKSSK</sequence>
<feature type="compositionally biased region" description="Polar residues" evidence="5">
    <location>
        <begin position="68"/>
        <end position="78"/>
    </location>
</feature>
<dbReference type="GO" id="GO:0016020">
    <property type="term" value="C:membrane"/>
    <property type="evidence" value="ECO:0007669"/>
    <property type="project" value="UniProtKB-SubCell"/>
</dbReference>
<evidence type="ECO:0000313" key="8">
    <source>
        <dbReference type="Proteomes" id="UP001485043"/>
    </source>
</evidence>
<comment type="subcellular location">
    <subcellularLocation>
        <location evidence="1">Membrane</location>
        <topology evidence="1">Single-pass membrane protein</topology>
    </subcellularLocation>
</comment>
<dbReference type="PROSITE" id="PS51778">
    <property type="entry name" value="VAST"/>
    <property type="match status" value="1"/>
</dbReference>
<keyword evidence="8" id="KW-1185">Reference proteome</keyword>
<feature type="region of interest" description="Disordered" evidence="5">
    <location>
        <begin position="214"/>
        <end position="254"/>
    </location>
</feature>
<feature type="compositionally biased region" description="Low complexity" evidence="5">
    <location>
        <begin position="530"/>
        <end position="543"/>
    </location>
</feature>
<keyword evidence="4" id="KW-0472">Membrane</keyword>
<evidence type="ECO:0000256" key="5">
    <source>
        <dbReference type="SAM" id="MobiDB-lite"/>
    </source>
</evidence>
<feature type="region of interest" description="Disordered" evidence="5">
    <location>
        <begin position="530"/>
        <end position="624"/>
    </location>
</feature>
<proteinExistence type="predicted"/>
<feature type="compositionally biased region" description="Acidic residues" evidence="5">
    <location>
        <begin position="343"/>
        <end position="354"/>
    </location>
</feature>
<protein>
    <recommendedName>
        <fullName evidence="6">VASt domain-containing protein</fullName>
    </recommendedName>
</protein>
<keyword evidence="3" id="KW-1133">Transmembrane helix</keyword>
<evidence type="ECO:0000313" key="7">
    <source>
        <dbReference type="EMBL" id="KAK9863779.1"/>
    </source>
</evidence>
<dbReference type="InterPro" id="IPR004182">
    <property type="entry name" value="GRAM"/>
</dbReference>
<evidence type="ECO:0000256" key="2">
    <source>
        <dbReference type="ARBA" id="ARBA00022692"/>
    </source>
</evidence>
<feature type="compositionally biased region" description="Low complexity" evidence="5">
    <location>
        <begin position="550"/>
        <end position="560"/>
    </location>
</feature>
<feature type="region of interest" description="Disordered" evidence="5">
    <location>
        <begin position="268"/>
        <end position="297"/>
    </location>
</feature>
<dbReference type="InterPro" id="IPR031968">
    <property type="entry name" value="VASt"/>
</dbReference>
<dbReference type="AlphaFoldDB" id="A0AAW1T2R6"/>
<feature type="compositionally biased region" description="Polar residues" evidence="5">
    <location>
        <begin position="572"/>
        <end position="591"/>
    </location>
</feature>
<dbReference type="PANTHER" id="PTHR47666:SF1">
    <property type="entry name" value="PROTEIN VASCULAR ASSOCIATED DEATH 1, CHLOROPLASTIC"/>
    <property type="match status" value="1"/>
</dbReference>
<dbReference type="Pfam" id="PF16016">
    <property type="entry name" value="VASt"/>
    <property type="match status" value="1"/>
</dbReference>
<comment type="caution">
    <text evidence="7">The sequence shown here is derived from an EMBL/GenBank/DDBJ whole genome shotgun (WGS) entry which is preliminary data.</text>
</comment>
<dbReference type="EMBL" id="JALJOV010000430">
    <property type="protein sequence ID" value="KAK9863779.1"/>
    <property type="molecule type" value="Genomic_DNA"/>
</dbReference>
<dbReference type="SMART" id="SM00568">
    <property type="entry name" value="GRAM"/>
    <property type="match status" value="1"/>
</dbReference>
<dbReference type="Proteomes" id="UP001485043">
    <property type="component" value="Unassembled WGS sequence"/>
</dbReference>
<evidence type="ECO:0000259" key="6">
    <source>
        <dbReference type="PROSITE" id="PS51778"/>
    </source>
</evidence>
<name>A0AAW1T2R6_9CHLO</name>
<keyword evidence="2" id="KW-0812">Transmembrane</keyword>
<dbReference type="InterPro" id="IPR011993">
    <property type="entry name" value="PH-like_dom_sf"/>
</dbReference>
<accession>A0AAW1T2R6</accession>
<dbReference type="PANTHER" id="PTHR47666">
    <property type="entry name" value="PROTEIN VASCULAR ASSOCIATED DEATH 1, CHLOROPLASTIC"/>
    <property type="match status" value="1"/>
</dbReference>
<organism evidence="7 8">
    <name type="scientific">Apatococcus fuscideae</name>
    <dbReference type="NCBI Taxonomy" id="2026836"/>
    <lineage>
        <taxon>Eukaryota</taxon>
        <taxon>Viridiplantae</taxon>
        <taxon>Chlorophyta</taxon>
        <taxon>core chlorophytes</taxon>
        <taxon>Trebouxiophyceae</taxon>
        <taxon>Chlorellales</taxon>
        <taxon>Chlorellaceae</taxon>
        <taxon>Apatococcus</taxon>
    </lineage>
</organism>
<dbReference type="Pfam" id="PF02893">
    <property type="entry name" value="GRAM"/>
    <property type="match status" value="1"/>
</dbReference>
<feature type="compositionally biased region" description="Polar residues" evidence="5">
    <location>
        <begin position="276"/>
        <end position="286"/>
    </location>
</feature>
<reference evidence="7 8" key="1">
    <citation type="journal article" date="2024" name="Nat. Commun.">
        <title>Phylogenomics reveals the evolutionary origins of lichenization in chlorophyte algae.</title>
        <authorList>
            <person name="Puginier C."/>
            <person name="Libourel C."/>
            <person name="Otte J."/>
            <person name="Skaloud P."/>
            <person name="Haon M."/>
            <person name="Grisel S."/>
            <person name="Petersen M."/>
            <person name="Berrin J.G."/>
            <person name="Delaux P.M."/>
            <person name="Dal Grande F."/>
            <person name="Keller J."/>
        </authorList>
    </citation>
    <scope>NUCLEOTIDE SEQUENCE [LARGE SCALE GENOMIC DNA]</scope>
    <source>
        <strain evidence="7 8">SAG 2523</strain>
    </source>
</reference>